<dbReference type="GO" id="GO:0046872">
    <property type="term" value="F:metal ion binding"/>
    <property type="evidence" value="ECO:0007669"/>
    <property type="project" value="UniProtKB-KW"/>
</dbReference>
<dbReference type="GO" id="GO:0003723">
    <property type="term" value="F:RNA binding"/>
    <property type="evidence" value="ECO:0007669"/>
    <property type="project" value="UniProtKB-KW"/>
</dbReference>
<name>A0A382NZQ5_9ZZZZ</name>
<dbReference type="GO" id="GO:0006364">
    <property type="term" value="P:rRNA processing"/>
    <property type="evidence" value="ECO:0007669"/>
    <property type="project" value="TreeGrafter"/>
</dbReference>
<evidence type="ECO:0000256" key="1">
    <source>
        <dbReference type="ARBA" id="ARBA00001946"/>
    </source>
</evidence>
<evidence type="ECO:0000256" key="8">
    <source>
        <dbReference type="ARBA" id="ARBA00022884"/>
    </source>
</evidence>
<accession>A0A382NZQ5</accession>
<protein>
    <submittedName>
        <fullName evidence="11">Uncharacterized protein</fullName>
    </submittedName>
</protein>
<dbReference type="GO" id="GO:0016787">
    <property type="term" value="F:hydrolase activity"/>
    <property type="evidence" value="ECO:0007669"/>
    <property type="project" value="UniProtKB-KW"/>
</dbReference>
<sequence>GLIVLDFIDMKPSHDRRDVFNRMRDGLRKDKAKTHVLPISDLGLMEMTRQRQSESVRDAAYGDCEHCSGRGKIKSPLTMSVDIQRKLSEIIKKRDKLKQRREEETDFKLRVNVHTGVLDRLRNEDEDIFIDMEKRYLVKISFRAEEGLHPEEFEVFDAITNKRLAREER</sequence>
<feature type="domain" description="RNase E/G thioredoxin-like" evidence="10">
    <location>
        <begin position="64"/>
        <end position="155"/>
    </location>
</feature>
<feature type="non-terminal residue" evidence="11">
    <location>
        <position position="1"/>
    </location>
</feature>
<dbReference type="Gene3D" id="3.40.1260.20">
    <property type="entry name" value="Ribonuclease E, catalytic domain"/>
    <property type="match status" value="1"/>
</dbReference>
<evidence type="ECO:0000256" key="4">
    <source>
        <dbReference type="ARBA" id="ARBA00022723"/>
    </source>
</evidence>
<keyword evidence="2" id="KW-0963">Cytoplasm</keyword>
<evidence type="ECO:0000259" key="10">
    <source>
        <dbReference type="Pfam" id="PF20833"/>
    </source>
</evidence>
<gene>
    <name evidence="11" type="ORF">METZ01_LOCUS318036</name>
</gene>
<organism evidence="11">
    <name type="scientific">marine metagenome</name>
    <dbReference type="NCBI Taxonomy" id="408172"/>
    <lineage>
        <taxon>unclassified sequences</taxon>
        <taxon>metagenomes</taxon>
        <taxon>ecological metagenomes</taxon>
    </lineage>
</organism>
<evidence type="ECO:0000313" key="11">
    <source>
        <dbReference type="EMBL" id="SVC65182.1"/>
    </source>
</evidence>
<dbReference type="GO" id="GO:0004540">
    <property type="term" value="F:RNA nuclease activity"/>
    <property type="evidence" value="ECO:0007669"/>
    <property type="project" value="InterPro"/>
</dbReference>
<keyword evidence="5" id="KW-0255">Endonuclease</keyword>
<evidence type="ECO:0000256" key="5">
    <source>
        <dbReference type="ARBA" id="ARBA00022759"/>
    </source>
</evidence>
<dbReference type="GO" id="GO:0004519">
    <property type="term" value="F:endonuclease activity"/>
    <property type="evidence" value="ECO:0007669"/>
    <property type="project" value="UniProtKB-KW"/>
</dbReference>
<dbReference type="GO" id="GO:0005737">
    <property type="term" value="C:cytoplasm"/>
    <property type="evidence" value="ECO:0007669"/>
    <property type="project" value="TreeGrafter"/>
</dbReference>
<evidence type="ECO:0000259" key="9">
    <source>
        <dbReference type="Pfam" id="PF10150"/>
    </source>
</evidence>
<dbReference type="AlphaFoldDB" id="A0A382NZQ5"/>
<dbReference type="PANTHER" id="PTHR30001">
    <property type="entry name" value="RIBONUCLEASE"/>
    <property type="match status" value="1"/>
</dbReference>
<dbReference type="InterPro" id="IPR048583">
    <property type="entry name" value="RNase_E_G_thioredoxin-like"/>
</dbReference>
<keyword evidence="8" id="KW-0694">RNA-binding</keyword>
<dbReference type="Pfam" id="PF20833">
    <property type="entry name" value="RNase_E_G_Thio"/>
    <property type="match status" value="1"/>
</dbReference>
<dbReference type="InterPro" id="IPR004659">
    <property type="entry name" value="RNase_E/G"/>
</dbReference>
<evidence type="ECO:0000256" key="7">
    <source>
        <dbReference type="ARBA" id="ARBA00022842"/>
    </source>
</evidence>
<reference evidence="11" key="1">
    <citation type="submission" date="2018-05" db="EMBL/GenBank/DDBJ databases">
        <authorList>
            <person name="Lanie J.A."/>
            <person name="Ng W.-L."/>
            <person name="Kazmierczak K.M."/>
            <person name="Andrzejewski T.M."/>
            <person name="Davidsen T.M."/>
            <person name="Wayne K.J."/>
            <person name="Tettelin H."/>
            <person name="Glass J.I."/>
            <person name="Rusch D."/>
            <person name="Podicherti R."/>
            <person name="Tsui H.-C.T."/>
            <person name="Winkler M.E."/>
        </authorList>
    </citation>
    <scope>NUCLEOTIDE SEQUENCE</scope>
</reference>
<feature type="domain" description="RNA-binding protein AU-1/Ribonuclease E/G" evidence="9">
    <location>
        <begin position="1"/>
        <end position="52"/>
    </location>
</feature>
<dbReference type="Pfam" id="PF10150">
    <property type="entry name" value="RNase_E_G"/>
    <property type="match status" value="1"/>
</dbReference>
<dbReference type="EMBL" id="UINC01103075">
    <property type="protein sequence ID" value="SVC65182.1"/>
    <property type="molecule type" value="Genomic_DNA"/>
</dbReference>
<proteinExistence type="predicted"/>
<evidence type="ECO:0000256" key="3">
    <source>
        <dbReference type="ARBA" id="ARBA00022722"/>
    </source>
</evidence>
<comment type="cofactor">
    <cofactor evidence="1">
        <name>Mg(2+)</name>
        <dbReference type="ChEBI" id="CHEBI:18420"/>
    </cofactor>
</comment>
<evidence type="ECO:0000256" key="2">
    <source>
        <dbReference type="ARBA" id="ARBA00022490"/>
    </source>
</evidence>
<keyword evidence="6" id="KW-0378">Hydrolase</keyword>
<keyword evidence="3" id="KW-0540">Nuclease</keyword>
<keyword evidence="4" id="KW-0479">Metal-binding</keyword>
<dbReference type="InterPro" id="IPR019307">
    <property type="entry name" value="RNA-bd_AU-1/RNase_E/G"/>
</dbReference>
<keyword evidence="7" id="KW-0460">Magnesium</keyword>
<evidence type="ECO:0000256" key="6">
    <source>
        <dbReference type="ARBA" id="ARBA00022801"/>
    </source>
</evidence>
<dbReference type="PANTHER" id="PTHR30001:SF1">
    <property type="entry name" value="RIBONUCLEASE E_G-LIKE PROTEIN, CHLOROPLASTIC"/>
    <property type="match status" value="1"/>
</dbReference>